<feature type="region of interest" description="Disordered" evidence="1">
    <location>
        <begin position="157"/>
        <end position="207"/>
    </location>
</feature>
<feature type="region of interest" description="Disordered" evidence="1">
    <location>
        <begin position="356"/>
        <end position="385"/>
    </location>
</feature>
<feature type="compositionally biased region" description="Polar residues" evidence="1">
    <location>
        <begin position="361"/>
        <end position="370"/>
    </location>
</feature>
<comment type="caution">
    <text evidence="2">The sequence shown here is derived from an EMBL/GenBank/DDBJ whole genome shotgun (WGS) entry which is preliminary data.</text>
</comment>
<dbReference type="Proteomes" id="UP000799536">
    <property type="component" value="Unassembled WGS sequence"/>
</dbReference>
<evidence type="ECO:0000313" key="3">
    <source>
        <dbReference type="Proteomes" id="UP000799536"/>
    </source>
</evidence>
<evidence type="ECO:0000313" key="2">
    <source>
        <dbReference type="EMBL" id="KAF2199418.1"/>
    </source>
</evidence>
<evidence type="ECO:0000256" key="1">
    <source>
        <dbReference type="SAM" id="MobiDB-lite"/>
    </source>
</evidence>
<feature type="compositionally biased region" description="Basic and acidic residues" evidence="1">
    <location>
        <begin position="373"/>
        <end position="384"/>
    </location>
</feature>
<proteinExistence type="predicted"/>
<dbReference type="AlphaFoldDB" id="A0A9P4MTU4"/>
<feature type="region of interest" description="Disordered" evidence="1">
    <location>
        <begin position="322"/>
        <end position="341"/>
    </location>
</feature>
<keyword evidence="3" id="KW-1185">Reference proteome</keyword>
<feature type="region of interest" description="Disordered" evidence="1">
    <location>
        <begin position="71"/>
        <end position="131"/>
    </location>
</feature>
<organism evidence="2 3">
    <name type="scientific">Delitschia confertaspora ATCC 74209</name>
    <dbReference type="NCBI Taxonomy" id="1513339"/>
    <lineage>
        <taxon>Eukaryota</taxon>
        <taxon>Fungi</taxon>
        <taxon>Dikarya</taxon>
        <taxon>Ascomycota</taxon>
        <taxon>Pezizomycotina</taxon>
        <taxon>Dothideomycetes</taxon>
        <taxon>Pleosporomycetidae</taxon>
        <taxon>Pleosporales</taxon>
        <taxon>Delitschiaceae</taxon>
        <taxon>Delitschia</taxon>
    </lineage>
</organism>
<sequence>MPILLHPRLRTGIIYEPLEPHSDDRIEGDLGYNDDQNRPAKRRRVEHMAKRYLSGEAPVLLSASLRGPFGKSWKNPWRTTPRRDKGTSGAELANSTDNNDSRVGSREVQVRESFSYGDRARVHGSSVTVQQAPDAQLPPVCSLMVEEVWNLSRYGQERNSGLAPRNGRGTNSDGDNLKVTQSLNRTRKGTNRQSRLHNDSHWLKRTSMPSQIHRLNDSPSASPTPARFLQPRASAYGKRGLSSHHGERDPVINSKTKARFHDSHDSDLGHRERSSLSSSVAINSPRRQQRATPNVNKPNDLDDNSTSREGLSEDWDIQEQQTTDPELINSADSINGFSQTPDRESTVLVDFNEQHTRGLAQPSTTGNLASKSPGEKGPRRKNSDATRPALMHTHVASPAPASSIGFSYRRTKERKAITDTAPHLTETTASVETLPDILEHSEEASEEPVVIQAKDGSMAEGTGRVEEAMNQNSVAPPVELTTSSATGVTVTSGVNQGSLRSSRASDFSTQAAIALARLEFQEESFLSIDPEFMMTPNAHIRDGTSKGHADTSTITPFYAINEEISRAPATTTFSQAGQMSTQDLFMAASPFAFSTVKKTTQPSSLRFALLPSESYGADLANKERKSPFVLRTRRHTDFPGDETVTCSPAKAASLNHTAGDDTVMFSPIKAPTGSRTPLKDKNVGGDIRRVTYGSQREFGPQPWTSQNASPELKLIQTTHFNDQLGSDSFDLDTGLDYVDRFLKSVGGLSQGSVNLEYT</sequence>
<accession>A0A9P4MTU4</accession>
<reference evidence="2" key="1">
    <citation type="journal article" date="2020" name="Stud. Mycol.">
        <title>101 Dothideomycetes genomes: a test case for predicting lifestyles and emergence of pathogens.</title>
        <authorList>
            <person name="Haridas S."/>
            <person name="Albert R."/>
            <person name="Binder M."/>
            <person name="Bloem J."/>
            <person name="Labutti K."/>
            <person name="Salamov A."/>
            <person name="Andreopoulos B."/>
            <person name="Baker S."/>
            <person name="Barry K."/>
            <person name="Bills G."/>
            <person name="Bluhm B."/>
            <person name="Cannon C."/>
            <person name="Castanera R."/>
            <person name="Culley D."/>
            <person name="Daum C."/>
            <person name="Ezra D."/>
            <person name="Gonzalez J."/>
            <person name="Henrissat B."/>
            <person name="Kuo A."/>
            <person name="Liang C."/>
            <person name="Lipzen A."/>
            <person name="Lutzoni F."/>
            <person name="Magnuson J."/>
            <person name="Mondo S."/>
            <person name="Nolan M."/>
            <person name="Ohm R."/>
            <person name="Pangilinan J."/>
            <person name="Park H.-J."/>
            <person name="Ramirez L."/>
            <person name="Alfaro M."/>
            <person name="Sun H."/>
            <person name="Tritt A."/>
            <person name="Yoshinaga Y."/>
            <person name="Zwiers L.-H."/>
            <person name="Turgeon B."/>
            <person name="Goodwin S."/>
            <person name="Spatafora J."/>
            <person name="Crous P."/>
            <person name="Grigoriev I."/>
        </authorList>
    </citation>
    <scope>NUCLEOTIDE SEQUENCE</scope>
    <source>
        <strain evidence="2">ATCC 74209</strain>
    </source>
</reference>
<gene>
    <name evidence="2" type="ORF">GQ43DRAFT_117695</name>
</gene>
<feature type="region of interest" description="Disordered" evidence="1">
    <location>
        <begin position="237"/>
        <end position="316"/>
    </location>
</feature>
<feature type="compositionally biased region" description="Basic and acidic residues" evidence="1">
    <location>
        <begin position="99"/>
        <end position="110"/>
    </location>
</feature>
<feature type="compositionally biased region" description="Polar residues" evidence="1">
    <location>
        <begin position="168"/>
        <end position="184"/>
    </location>
</feature>
<protein>
    <submittedName>
        <fullName evidence="2">Uncharacterized protein</fullName>
    </submittedName>
</protein>
<feature type="compositionally biased region" description="Polar residues" evidence="1">
    <location>
        <begin position="322"/>
        <end position="340"/>
    </location>
</feature>
<feature type="compositionally biased region" description="Basic and acidic residues" evidence="1">
    <location>
        <begin position="259"/>
        <end position="274"/>
    </location>
</feature>
<dbReference type="EMBL" id="ML994077">
    <property type="protein sequence ID" value="KAF2199418.1"/>
    <property type="molecule type" value="Genomic_DNA"/>
</dbReference>
<feature type="compositionally biased region" description="Polar residues" evidence="1">
    <location>
        <begin position="275"/>
        <end position="297"/>
    </location>
</feature>
<name>A0A9P4MTU4_9PLEO</name>
<dbReference type="OrthoDB" id="5419922at2759"/>